<reference evidence="1" key="1">
    <citation type="submission" date="2023-02" db="EMBL/GenBank/DDBJ databases">
        <title>Genome of toxic invasive species Heracleum sosnowskyi carries increased number of genes despite the absence of recent whole-genome duplications.</title>
        <authorList>
            <person name="Schelkunov M."/>
            <person name="Shtratnikova V."/>
            <person name="Makarenko M."/>
            <person name="Klepikova A."/>
            <person name="Omelchenko D."/>
            <person name="Novikova G."/>
            <person name="Obukhova E."/>
            <person name="Bogdanov V."/>
            <person name="Penin A."/>
            <person name="Logacheva M."/>
        </authorList>
    </citation>
    <scope>NUCLEOTIDE SEQUENCE</scope>
    <source>
        <strain evidence="1">Hsosn_3</strain>
        <tissue evidence="1">Leaf</tissue>
    </source>
</reference>
<gene>
    <name evidence="1" type="ORF">POM88_041451</name>
</gene>
<protein>
    <submittedName>
        <fullName evidence="1">Uncharacterized protein</fullName>
    </submittedName>
</protein>
<reference evidence="1" key="2">
    <citation type="submission" date="2023-05" db="EMBL/GenBank/DDBJ databases">
        <authorList>
            <person name="Schelkunov M.I."/>
        </authorList>
    </citation>
    <scope>NUCLEOTIDE SEQUENCE</scope>
    <source>
        <strain evidence="1">Hsosn_3</strain>
        <tissue evidence="1">Leaf</tissue>
    </source>
</reference>
<proteinExistence type="predicted"/>
<comment type="caution">
    <text evidence="1">The sequence shown here is derived from an EMBL/GenBank/DDBJ whole genome shotgun (WGS) entry which is preliminary data.</text>
</comment>
<dbReference type="Proteomes" id="UP001237642">
    <property type="component" value="Unassembled WGS sequence"/>
</dbReference>
<organism evidence="1 2">
    <name type="scientific">Heracleum sosnowskyi</name>
    <dbReference type="NCBI Taxonomy" id="360622"/>
    <lineage>
        <taxon>Eukaryota</taxon>
        <taxon>Viridiplantae</taxon>
        <taxon>Streptophyta</taxon>
        <taxon>Embryophyta</taxon>
        <taxon>Tracheophyta</taxon>
        <taxon>Spermatophyta</taxon>
        <taxon>Magnoliopsida</taxon>
        <taxon>eudicotyledons</taxon>
        <taxon>Gunneridae</taxon>
        <taxon>Pentapetalae</taxon>
        <taxon>asterids</taxon>
        <taxon>campanulids</taxon>
        <taxon>Apiales</taxon>
        <taxon>Apiaceae</taxon>
        <taxon>Apioideae</taxon>
        <taxon>apioid superclade</taxon>
        <taxon>Tordylieae</taxon>
        <taxon>Tordyliinae</taxon>
        <taxon>Heracleum</taxon>
    </lineage>
</organism>
<evidence type="ECO:0000313" key="2">
    <source>
        <dbReference type="Proteomes" id="UP001237642"/>
    </source>
</evidence>
<keyword evidence="2" id="KW-1185">Reference proteome</keyword>
<name>A0AAD8HGT0_9APIA</name>
<evidence type="ECO:0000313" key="1">
    <source>
        <dbReference type="EMBL" id="KAK1365890.1"/>
    </source>
</evidence>
<dbReference type="EMBL" id="JAUIZM010000009">
    <property type="protein sequence ID" value="KAK1365890.1"/>
    <property type="molecule type" value="Genomic_DNA"/>
</dbReference>
<dbReference type="AlphaFoldDB" id="A0AAD8HGT0"/>
<sequence>MLFISDFCGMLFISDFSALRKLELPRNSSELHEFELQHYIETGKRQVYHTPNFRFCLAQLHGTPSSDSATVCHKLRTARYGIYAGIHCAGLREKGWFVELLVG</sequence>
<accession>A0AAD8HGT0</accession>